<keyword evidence="5" id="KW-1185">Reference proteome</keyword>
<dbReference type="InterPro" id="IPR020103">
    <property type="entry name" value="PsdUridine_synth_cat_dom_sf"/>
</dbReference>
<dbReference type="GO" id="GO:0003723">
    <property type="term" value="F:RNA binding"/>
    <property type="evidence" value="ECO:0007669"/>
    <property type="project" value="InterPro"/>
</dbReference>
<organism evidence="4 5">
    <name type="scientific">Crenobacter intestini</name>
    <dbReference type="NCBI Taxonomy" id="2563443"/>
    <lineage>
        <taxon>Bacteria</taxon>
        <taxon>Pseudomonadati</taxon>
        <taxon>Pseudomonadota</taxon>
        <taxon>Betaproteobacteria</taxon>
        <taxon>Neisseriales</taxon>
        <taxon>Neisseriaceae</taxon>
        <taxon>Crenobacter</taxon>
    </lineage>
</organism>
<reference evidence="4 5" key="1">
    <citation type="submission" date="2019-04" db="EMBL/GenBank/DDBJ databases">
        <title>Crenobacter sp. nov.</title>
        <authorList>
            <person name="Shi S."/>
        </authorList>
    </citation>
    <scope>NUCLEOTIDE SEQUENCE [LARGE SCALE GENOMIC DNA]</scope>
    <source>
        <strain evidence="4 5">GY 70310</strain>
    </source>
</reference>
<dbReference type="OrthoDB" id="9807213at2"/>
<dbReference type="InterPro" id="IPR050343">
    <property type="entry name" value="RsuA_PseudoU_synthase"/>
</dbReference>
<dbReference type="GO" id="GO:0001522">
    <property type="term" value="P:pseudouridine synthesis"/>
    <property type="evidence" value="ECO:0007669"/>
    <property type="project" value="InterPro"/>
</dbReference>
<evidence type="ECO:0000313" key="4">
    <source>
        <dbReference type="EMBL" id="TIC79711.1"/>
    </source>
</evidence>
<evidence type="ECO:0000259" key="3">
    <source>
        <dbReference type="Pfam" id="PF00849"/>
    </source>
</evidence>
<dbReference type="RefSeq" id="WP_136554912.1">
    <property type="nucleotide sequence ID" value="NZ_STGJ01000016.1"/>
</dbReference>
<dbReference type="PANTHER" id="PTHR47683:SF2">
    <property type="entry name" value="RNA-BINDING S4 DOMAIN-CONTAINING PROTEIN"/>
    <property type="match status" value="1"/>
</dbReference>
<protein>
    <submittedName>
        <fullName evidence="4">Pseudouridine synthase</fullName>
    </submittedName>
</protein>
<dbReference type="GO" id="GO:0140098">
    <property type="term" value="F:catalytic activity, acting on RNA"/>
    <property type="evidence" value="ECO:0007669"/>
    <property type="project" value="UniProtKB-ARBA"/>
</dbReference>
<evidence type="ECO:0000256" key="2">
    <source>
        <dbReference type="SAM" id="MobiDB-lite"/>
    </source>
</evidence>
<sequence>MPELVLLNKPYGVICQFSEHDKHPTLKSCIPLPGVYPAGRLDTDSEGLLLLTGDGALQHAIADPRFKLPKTYWVQVEGEPQDAQLEALRQGVDLGDFTTRPAQVRRIDPPGLWPRNPPVRFRKTVPDAWLEIVIHEGKNRQVRRMTAKVGLPTLRLVRVAIGPWRVDGLAPGQWRQETLTLEQLKQVQHAKGIHKRTGQPGLPPKAPPRPGRALRHRTPR</sequence>
<dbReference type="InterPro" id="IPR006145">
    <property type="entry name" value="PsdUridine_synth_RsuA/RluA"/>
</dbReference>
<evidence type="ECO:0000313" key="5">
    <source>
        <dbReference type="Proteomes" id="UP000308891"/>
    </source>
</evidence>
<dbReference type="AlphaFoldDB" id="A0A4T0UMN8"/>
<dbReference type="InterPro" id="IPR000748">
    <property type="entry name" value="PsdUridine_synth_RsuA/RluB/E/F"/>
</dbReference>
<name>A0A4T0UMN8_9NEIS</name>
<keyword evidence="1" id="KW-0413">Isomerase</keyword>
<dbReference type="Proteomes" id="UP000308891">
    <property type="component" value="Unassembled WGS sequence"/>
</dbReference>
<dbReference type="SUPFAM" id="SSF55120">
    <property type="entry name" value="Pseudouridine synthase"/>
    <property type="match status" value="1"/>
</dbReference>
<feature type="region of interest" description="Disordered" evidence="2">
    <location>
        <begin position="191"/>
        <end position="220"/>
    </location>
</feature>
<dbReference type="EMBL" id="STGJ01000016">
    <property type="protein sequence ID" value="TIC79711.1"/>
    <property type="molecule type" value="Genomic_DNA"/>
</dbReference>
<evidence type="ECO:0000256" key="1">
    <source>
        <dbReference type="ARBA" id="ARBA00023235"/>
    </source>
</evidence>
<comment type="caution">
    <text evidence="4">The sequence shown here is derived from an EMBL/GenBank/DDBJ whole genome shotgun (WGS) entry which is preliminary data.</text>
</comment>
<dbReference type="PANTHER" id="PTHR47683">
    <property type="entry name" value="PSEUDOURIDINE SYNTHASE FAMILY PROTEIN-RELATED"/>
    <property type="match status" value="1"/>
</dbReference>
<feature type="compositionally biased region" description="Pro residues" evidence="2">
    <location>
        <begin position="201"/>
        <end position="210"/>
    </location>
</feature>
<dbReference type="InterPro" id="IPR042092">
    <property type="entry name" value="PsdUridine_s_RsuA/RluB/E/F_cat"/>
</dbReference>
<dbReference type="GO" id="GO:0009982">
    <property type="term" value="F:pseudouridine synthase activity"/>
    <property type="evidence" value="ECO:0007669"/>
    <property type="project" value="InterPro"/>
</dbReference>
<proteinExistence type="predicted"/>
<gene>
    <name evidence="4" type="ORF">E5K04_13290</name>
</gene>
<dbReference type="InterPro" id="IPR020094">
    <property type="entry name" value="TruA/RsuA/RluB/E/F_N"/>
</dbReference>
<dbReference type="Pfam" id="PF00849">
    <property type="entry name" value="PseudoU_synth_2"/>
    <property type="match status" value="1"/>
</dbReference>
<feature type="domain" description="Pseudouridine synthase RsuA/RluA-like" evidence="3">
    <location>
        <begin position="4"/>
        <end position="147"/>
    </location>
</feature>
<dbReference type="GO" id="GO:0006396">
    <property type="term" value="P:RNA processing"/>
    <property type="evidence" value="ECO:0007669"/>
    <property type="project" value="UniProtKB-ARBA"/>
</dbReference>
<dbReference type="NCBIfam" id="TIGR00093">
    <property type="entry name" value="pseudouridine synthase"/>
    <property type="match status" value="1"/>
</dbReference>
<dbReference type="Gene3D" id="3.30.70.580">
    <property type="entry name" value="Pseudouridine synthase I, catalytic domain, N-terminal subdomain"/>
    <property type="match status" value="1"/>
</dbReference>
<accession>A0A4T0UMN8</accession>
<dbReference type="Gene3D" id="3.30.70.1560">
    <property type="entry name" value="Alpha-L RNA-binding motif"/>
    <property type="match status" value="1"/>
</dbReference>